<feature type="domain" description="B12-binding" evidence="22">
    <location>
        <begin position="672"/>
        <end position="792"/>
    </location>
</feature>
<keyword evidence="9" id="KW-0028">Amino-acid biosynthesis</keyword>
<keyword evidence="12" id="KW-0949">S-adenosyl-L-methionine</keyword>
<dbReference type="AlphaFoldDB" id="A8MFL1"/>
<dbReference type="eggNOG" id="COG0646">
    <property type="taxonomic scope" value="Bacteria"/>
</dbReference>
<dbReference type="PROSITE" id="PS50970">
    <property type="entry name" value="HCY"/>
    <property type="match status" value="1"/>
</dbReference>
<comment type="pathway">
    <text evidence="4">Amino-acid biosynthesis; L-methionine biosynthesis via de novo pathway; L-methionine from L-homocysteine (MetH route): step 1/1.</text>
</comment>
<evidence type="ECO:0000256" key="14">
    <source>
        <dbReference type="ARBA" id="ARBA00022833"/>
    </source>
</evidence>
<dbReference type="Gene3D" id="3.20.20.20">
    <property type="entry name" value="Dihydropteroate synthase-like"/>
    <property type="match status" value="1"/>
</dbReference>
<evidence type="ECO:0000256" key="18">
    <source>
        <dbReference type="ARBA" id="ARBA00031040"/>
    </source>
</evidence>
<feature type="domain" description="Pterin-binding" evidence="21">
    <location>
        <begin position="312"/>
        <end position="556"/>
    </location>
</feature>
<feature type="binding site" evidence="19">
    <location>
        <position position="270"/>
    </location>
    <ligand>
        <name>Zn(2+)</name>
        <dbReference type="ChEBI" id="CHEBI:29105"/>
    </ligand>
</feature>
<comment type="catalytic activity">
    <reaction evidence="1">
        <text>(6S)-5-methyl-5,6,7,8-tetrahydrofolate + L-homocysteine = (6S)-5,6,7,8-tetrahydrofolate + L-methionine</text>
        <dbReference type="Rhea" id="RHEA:11172"/>
        <dbReference type="ChEBI" id="CHEBI:18608"/>
        <dbReference type="ChEBI" id="CHEBI:57453"/>
        <dbReference type="ChEBI" id="CHEBI:57844"/>
        <dbReference type="ChEBI" id="CHEBI:58199"/>
        <dbReference type="EC" id="2.1.1.13"/>
    </reaction>
</comment>
<dbReference type="Proteomes" id="UP000000269">
    <property type="component" value="Chromosome"/>
</dbReference>
<dbReference type="SUPFAM" id="SSF82282">
    <property type="entry name" value="Homocysteine S-methyltransferase"/>
    <property type="match status" value="1"/>
</dbReference>
<dbReference type="PANTHER" id="PTHR45833">
    <property type="entry name" value="METHIONINE SYNTHASE"/>
    <property type="match status" value="1"/>
</dbReference>
<dbReference type="SUPFAM" id="SSF51717">
    <property type="entry name" value="Dihydropteroate synthetase-like"/>
    <property type="match status" value="1"/>
</dbReference>
<keyword evidence="11 19" id="KW-0808">Transferase</keyword>
<dbReference type="SMART" id="SM01018">
    <property type="entry name" value="B12-binding_2"/>
    <property type="match status" value="1"/>
</dbReference>
<dbReference type="HOGENOM" id="CLU_004914_0_2_9"/>
<dbReference type="EMBL" id="CP000853">
    <property type="protein sequence ID" value="ABW17650.1"/>
    <property type="molecule type" value="Genomic_DNA"/>
</dbReference>
<evidence type="ECO:0000256" key="13">
    <source>
        <dbReference type="ARBA" id="ARBA00022723"/>
    </source>
</evidence>
<dbReference type="GO" id="GO:0046653">
    <property type="term" value="P:tetrahydrofolate metabolic process"/>
    <property type="evidence" value="ECO:0007669"/>
    <property type="project" value="TreeGrafter"/>
</dbReference>
<evidence type="ECO:0000256" key="2">
    <source>
        <dbReference type="ARBA" id="ARBA00001947"/>
    </source>
</evidence>
<evidence type="ECO:0000256" key="15">
    <source>
        <dbReference type="ARBA" id="ARBA00023167"/>
    </source>
</evidence>
<dbReference type="InterPro" id="IPR003726">
    <property type="entry name" value="HCY_dom"/>
</dbReference>
<dbReference type="Pfam" id="PF02310">
    <property type="entry name" value="B12-binding"/>
    <property type="match status" value="1"/>
</dbReference>
<dbReference type="InterPro" id="IPR036724">
    <property type="entry name" value="Cobalamin-bd_sf"/>
</dbReference>
<evidence type="ECO:0000256" key="10">
    <source>
        <dbReference type="ARBA" id="ARBA00022628"/>
    </source>
</evidence>
<evidence type="ECO:0000256" key="8">
    <source>
        <dbReference type="ARBA" id="ARBA00022603"/>
    </source>
</evidence>
<dbReference type="GO" id="GO:0046872">
    <property type="term" value="F:metal ion binding"/>
    <property type="evidence" value="ECO:0007669"/>
    <property type="project" value="UniProtKB-KW"/>
</dbReference>
<dbReference type="InterPro" id="IPR036589">
    <property type="entry name" value="HCY_dom_sf"/>
</dbReference>
<comment type="cofactor">
    <cofactor evidence="2 19">
        <name>Zn(2+)</name>
        <dbReference type="ChEBI" id="CHEBI:29105"/>
    </cofactor>
</comment>
<reference evidence="25" key="1">
    <citation type="submission" date="2007-10" db="EMBL/GenBank/DDBJ databases">
        <title>Complete genome of Alkaliphilus oremlandii OhILAs.</title>
        <authorList>
            <person name="Copeland A."/>
            <person name="Lucas S."/>
            <person name="Lapidus A."/>
            <person name="Barry K."/>
            <person name="Detter J.C."/>
            <person name="Glavina del Rio T."/>
            <person name="Hammon N."/>
            <person name="Israni S."/>
            <person name="Dalin E."/>
            <person name="Tice H."/>
            <person name="Pitluck S."/>
            <person name="Chain P."/>
            <person name="Malfatti S."/>
            <person name="Shin M."/>
            <person name="Vergez L."/>
            <person name="Schmutz J."/>
            <person name="Larimer F."/>
            <person name="Land M."/>
            <person name="Hauser L."/>
            <person name="Kyrpides N."/>
            <person name="Mikhailova N."/>
            <person name="Stolz J.F."/>
            <person name="Dawson A."/>
            <person name="Fisher E."/>
            <person name="Crable B."/>
            <person name="Perera E."/>
            <person name="Lisak J."/>
            <person name="Ranganathan M."/>
            <person name="Basu P."/>
            <person name="Richardson P."/>
        </authorList>
    </citation>
    <scope>NUCLEOTIDE SEQUENCE [LARGE SCALE GENOMIC DNA]</scope>
    <source>
        <strain evidence="25">OhILAs</strain>
    </source>
</reference>
<dbReference type="UniPathway" id="UPA00051">
    <property type="reaction ID" value="UER00081"/>
</dbReference>
<dbReference type="InterPro" id="IPR006158">
    <property type="entry name" value="Cobalamin-bd"/>
</dbReference>
<evidence type="ECO:0000256" key="4">
    <source>
        <dbReference type="ARBA" id="ARBA00005178"/>
    </source>
</evidence>
<feature type="domain" description="B12-binding N-terminal" evidence="23">
    <location>
        <begin position="577"/>
        <end position="670"/>
    </location>
</feature>
<dbReference type="PROSITE" id="PS51332">
    <property type="entry name" value="B12_BINDING"/>
    <property type="match status" value="1"/>
</dbReference>
<evidence type="ECO:0000256" key="3">
    <source>
        <dbReference type="ARBA" id="ARBA00001956"/>
    </source>
</evidence>
<dbReference type="Pfam" id="PF02574">
    <property type="entry name" value="S-methyl_trans"/>
    <property type="match status" value="1"/>
</dbReference>
<comment type="cofactor">
    <cofactor evidence="3">
        <name>methylcob(III)alamin</name>
        <dbReference type="ChEBI" id="CHEBI:28115"/>
    </cofactor>
</comment>
<dbReference type="PROSITE" id="PS50972">
    <property type="entry name" value="PTERIN_BINDING"/>
    <property type="match status" value="1"/>
</dbReference>
<dbReference type="GO" id="GO:0050667">
    <property type="term" value="P:homocysteine metabolic process"/>
    <property type="evidence" value="ECO:0007669"/>
    <property type="project" value="TreeGrafter"/>
</dbReference>
<evidence type="ECO:0000259" key="21">
    <source>
        <dbReference type="PROSITE" id="PS50972"/>
    </source>
</evidence>
<evidence type="ECO:0000259" key="22">
    <source>
        <dbReference type="PROSITE" id="PS51332"/>
    </source>
</evidence>
<dbReference type="PANTHER" id="PTHR45833:SF1">
    <property type="entry name" value="METHIONINE SYNTHASE"/>
    <property type="match status" value="1"/>
</dbReference>
<keyword evidence="13 19" id="KW-0479">Metal-binding</keyword>
<evidence type="ECO:0000313" key="24">
    <source>
        <dbReference type="EMBL" id="ABW17650.1"/>
    </source>
</evidence>
<evidence type="ECO:0000313" key="25">
    <source>
        <dbReference type="Proteomes" id="UP000000269"/>
    </source>
</evidence>
<keyword evidence="25" id="KW-1185">Reference proteome</keyword>
<feature type="domain" description="Hcy-binding" evidence="20">
    <location>
        <begin position="1"/>
        <end position="284"/>
    </location>
</feature>
<dbReference type="InterPro" id="IPR003759">
    <property type="entry name" value="Cbl-bd_cap"/>
</dbReference>
<dbReference type="Pfam" id="PF00809">
    <property type="entry name" value="Pterin_bind"/>
    <property type="match status" value="1"/>
</dbReference>
<dbReference type="eggNOG" id="COG1410">
    <property type="taxonomic scope" value="Bacteria"/>
</dbReference>
<evidence type="ECO:0000256" key="12">
    <source>
        <dbReference type="ARBA" id="ARBA00022691"/>
    </source>
</evidence>
<feature type="binding site" evidence="19">
    <location>
        <position position="204"/>
    </location>
    <ligand>
        <name>Zn(2+)</name>
        <dbReference type="ChEBI" id="CHEBI:29105"/>
    </ligand>
</feature>
<dbReference type="InterPro" id="IPR000489">
    <property type="entry name" value="Pterin-binding_dom"/>
</dbReference>
<comment type="similarity">
    <text evidence="5">Belongs to the vitamin-B12 dependent methionine synthase family.</text>
</comment>
<keyword evidence="14 19" id="KW-0862">Zinc</keyword>
<dbReference type="PIRSF" id="PIRSF037472">
    <property type="entry name" value="DHPS_mtfrase"/>
    <property type="match status" value="1"/>
</dbReference>
<dbReference type="Pfam" id="PF02607">
    <property type="entry name" value="B12-binding_2"/>
    <property type="match status" value="1"/>
</dbReference>
<keyword evidence="10" id="KW-0846">Cobalamin</keyword>
<evidence type="ECO:0000256" key="11">
    <source>
        <dbReference type="ARBA" id="ARBA00022679"/>
    </source>
</evidence>
<dbReference type="InterPro" id="IPR011005">
    <property type="entry name" value="Dihydropteroate_synth-like_sf"/>
</dbReference>
<comment type="function">
    <text evidence="17">Catalyzes the transfer of a methyl group from methyl-cobalamin to homocysteine, yielding enzyme-bound cob(I)alamin and methionine. Subsequently, remethylates the cofactor using methyltetrahydrofolate.</text>
</comment>
<dbReference type="STRING" id="350688.Clos_0080"/>
<feature type="binding site" evidence="19">
    <location>
        <position position="269"/>
    </location>
    <ligand>
        <name>Zn(2+)</name>
        <dbReference type="ChEBI" id="CHEBI:29105"/>
    </ligand>
</feature>
<dbReference type="InterPro" id="IPR036594">
    <property type="entry name" value="Meth_synthase_dom"/>
</dbReference>
<proteinExistence type="inferred from homology"/>
<keyword evidence="15" id="KW-0486">Methionine biosynthesis</keyword>
<keyword evidence="8 19" id="KW-0489">Methyltransferase</keyword>
<evidence type="ECO:0000259" key="20">
    <source>
        <dbReference type="PROSITE" id="PS50970"/>
    </source>
</evidence>
<evidence type="ECO:0000256" key="19">
    <source>
        <dbReference type="PROSITE-ProRule" id="PRU00333"/>
    </source>
</evidence>
<dbReference type="GO" id="GO:0032259">
    <property type="term" value="P:methylation"/>
    <property type="evidence" value="ECO:0007669"/>
    <property type="project" value="UniProtKB-KW"/>
</dbReference>
<dbReference type="SUPFAM" id="SSF47644">
    <property type="entry name" value="Methionine synthase domain"/>
    <property type="match status" value="1"/>
</dbReference>
<evidence type="ECO:0000256" key="6">
    <source>
        <dbReference type="ARBA" id="ARBA00012032"/>
    </source>
</evidence>
<gene>
    <name evidence="24" type="ordered locus">Clos_0080</name>
</gene>
<dbReference type="KEGG" id="aoe:Clos_0080"/>
<evidence type="ECO:0000256" key="7">
    <source>
        <dbReference type="ARBA" id="ARBA00013998"/>
    </source>
</evidence>
<dbReference type="NCBIfam" id="NF005719">
    <property type="entry name" value="PRK07535.1"/>
    <property type="match status" value="1"/>
</dbReference>
<dbReference type="GO" id="GO:0005829">
    <property type="term" value="C:cytosol"/>
    <property type="evidence" value="ECO:0007669"/>
    <property type="project" value="TreeGrafter"/>
</dbReference>
<dbReference type="GO" id="GO:0008705">
    <property type="term" value="F:methionine synthase activity"/>
    <property type="evidence" value="ECO:0007669"/>
    <property type="project" value="UniProtKB-EC"/>
</dbReference>
<evidence type="ECO:0000256" key="1">
    <source>
        <dbReference type="ARBA" id="ARBA00001700"/>
    </source>
</evidence>
<dbReference type="Gene3D" id="3.40.50.280">
    <property type="entry name" value="Cobalamin-binding domain"/>
    <property type="match status" value="1"/>
</dbReference>
<dbReference type="InterPro" id="IPR050554">
    <property type="entry name" value="Met_Synthase/Corrinoid"/>
</dbReference>
<evidence type="ECO:0000256" key="17">
    <source>
        <dbReference type="ARBA" id="ARBA00025552"/>
    </source>
</evidence>
<dbReference type="GO" id="GO:0031419">
    <property type="term" value="F:cobalamin binding"/>
    <property type="evidence" value="ECO:0007669"/>
    <property type="project" value="UniProtKB-KW"/>
</dbReference>
<dbReference type="InterPro" id="IPR017215">
    <property type="entry name" value="MetH_bac"/>
</dbReference>
<protein>
    <recommendedName>
        <fullName evidence="7">Methionine synthase</fullName>
        <ecNumber evidence="6">2.1.1.13</ecNumber>
    </recommendedName>
    <alternativeName>
        <fullName evidence="18">5-methyltetrahydrofolate--homocysteine methyltransferase</fullName>
    </alternativeName>
</protein>
<dbReference type="Gene3D" id="3.20.20.330">
    <property type="entry name" value="Homocysteine-binding-like domain"/>
    <property type="match status" value="1"/>
</dbReference>
<evidence type="ECO:0000256" key="16">
    <source>
        <dbReference type="ARBA" id="ARBA00023285"/>
    </source>
</evidence>
<dbReference type="SUPFAM" id="SSF52242">
    <property type="entry name" value="Cobalamin (vitamin B12)-binding domain"/>
    <property type="match status" value="1"/>
</dbReference>
<dbReference type="RefSeq" id="WP_012157965.1">
    <property type="nucleotide sequence ID" value="NC_009922.1"/>
</dbReference>
<dbReference type="EC" id="2.1.1.13" evidence="6"/>
<name>A8MFL1_ALKOO</name>
<accession>A8MFL1</accession>
<organism evidence="24 25">
    <name type="scientific">Alkaliphilus oremlandii (strain OhILAs)</name>
    <name type="common">Clostridium oremlandii (strain OhILAs)</name>
    <dbReference type="NCBI Taxonomy" id="350688"/>
    <lineage>
        <taxon>Bacteria</taxon>
        <taxon>Bacillati</taxon>
        <taxon>Bacillota</taxon>
        <taxon>Clostridia</taxon>
        <taxon>Peptostreptococcales</taxon>
        <taxon>Natronincolaceae</taxon>
        <taxon>Alkaliphilus</taxon>
    </lineage>
</organism>
<evidence type="ECO:0000259" key="23">
    <source>
        <dbReference type="PROSITE" id="PS51337"/>
    </source>
</evidence>
<sequence length="792" mass="86413">MKIVNRLKDGTLIFDGAMGTMLQNRGLKLGELPEMLNFSAPEIVIEIHKSYVDAGADVVTTNTFGANELKLAGSPYTVEEVIHKAVVNARTACEGTDTYVALDIGPIGELLAPMGTLSFQEAYEIFKRQVVQGVKSGADLILIETMTDLYEAKAAVLAAKENANVPVFCTMSFEANGRTFTGCTPEAMVLVLEGLGVNALGVNCSLGPKELGPIVDHILKIATVPVMVQANAGLPTVVEGRTVFNVLPEDFARHGCNFVEKGVKIVGGCCGTTDRYIEGLKEVLKDRQPGKIEAATLTGVCTPTKVVEIQGVRVIGERINPTGKKLLKEALRSGNLDYILREAIAQVDAGAHILDVNVGLPEINEEEIMEKIVQEIQSILDVPLQIDSTNPKAIEKGLRIYNGKAIVNSVNGEDKVLERILPIVKKYGAAVVGLTLDERGIPKTAEARFEIAEKIVDRALSYGIKREDVYIDCLTLTAAAQQEEVQETLKTIQLVKKHLNVKTVLGVSNVSFGLPNRDLLNRTFLAASIFAGLDLPIINPLDQGMMETIVASQVLWNQDKSAEAYLKYHQNQPKTEVGSKPKMAQSQEDLFNMIIKGIRDEAKIATENLLQEKAPLDIVNQYIVPALDFVGERYEKGDLFLPQLIQSAETVKSAFEVIKKKLKENAHSDISNGKILLATVKGDIHDIGKNIVKVLLENYNYEIIDLGRDVPKEKIVEEVVKNKIKLVGLSALMTTTVKNMEETIEALKKMDPECIVMVGGAVLNPEYAEMIKADYYAKDAKDAVAIAKNILG</sequence>
<dbReference type="Gene3D" id="1.10.1240.10">
    <property type="entry name" value="Methionine synthase domain"/>
    <property type="match status" value="1"/>
</dbReference>
<evidence type="ECO:0000256" key="5">
    <source>
        <dbReference type="ARBA" id="ARBA00010398"/>
    </source>
</evidence>
<keyword evidence="16" id="KW-0170">Cobalt</keyword>
<dbReference type="PROSITE" id="PS51337">
    <property type="entry name" value="B12_BINDING_NTER"/>
    <property type="match status" value="1"/>
</dbReference>
<evidence type="ECO:0000256" key="9">
    <source>
        <dbReference type="ARBA" id="ARBA00022605"/>
    </source>
</evidence>